<dbReference type="RefSeq" id="WP_061170126.1">
    <property type="nucleotide sequence ID" value="NZ_FCOA02000020.1"/>
</dbReference>
<evidence type="ECO:0000313" key="7">
    <source>
        <dbReference type="Proteomes" id="UP000054851"/>
    </source>
</evidence>
<proteinExistence type="predicted"/>
<keyword evidence="3 5" id="KW-1133">Transmembrane helix</keyword>
<keyword evidence="4 5" id="KW-0472">Membrane</keyword>
<reference evidence="6" key="1">
    <citation type="submission" date="2016-01" db="EMBL/GenBank/DDBJ databases">
        <authorList>
            <person name="Peeters C."/>
        </authorList>
    </citation>
    <scope>NUCLEOTIDE SEQUENCE</scope>
    <source>
        <strain evidence="6">LMG 29322</strain>
    </source>
</reference>
<evidence type="ECO:0000256" key="4">
    <source>
        <dbReference type="ARBA" id="ARBA00023136"/>
    </source>
</evidence>
<dbReference type="OrthoDB" id="6954074at2"/>
<dbReference type="Pfam" id="PF05101">
    <property type="entry name" value="VirB3"/>
    <property type="match status" value="1"/>
</dbReference>
<protein>
    <submittedName>
        <fullName evidence="6">Type IV secretory pathway, VirB3-like protein</fullName>
    </submittedName>
</protein>
<feature type="transmembrane region" description="Helical" evidence="5">
    <location>
        <begin position="44"/>
        <end position="66"/>
    </location>
</feature>
<keyword evidence="2 5" id="KW-0812">Transmembrane</keyword>
<evidence type="ECO:0000256" key="5">
    <source>
        <dbReference type="SAM" id="Phobius"/>
    </source>
</evidence>
<keyword evidence="7" id="KW-1185">Reference proteome</keyword>
<dbReference type="Proteomes" id="UP000054851">
    <property type="component" value="Unassembled WGS sequence"/>
</dbReference>
<evidence type="ECO:0000256" key="1">
    <source>
        <dbReference type="ARBA" id="ARBA00004370"/>
    </source>
</evidence>
<sequence>MTDDAQMDDEGESLVAAMTRPTMIGGLTLASLAMSFYFPGMAALITRSVWAAACIPVLLLMSYLVCLKDVYLFDILSAATHLKTCPNKRFWGCRRYAPR</sequence>
<evidence type="ECO:0000256" key="2">
    <source>
        <dbReference type="ARBA" id="ARBA00022692"/>
    </source>
</evidence>
<gene>
    <name evidence="6" type="ORF">AWB79_05025</name>
</gene>
<evidence type="ECO:0000256" key="3">
    <source>
        <dbReference type="ARBA" id="ARBA00022989"/>
    </source>
</evidence>
<accession>A0A158CBT4</accession>
<dbReference type="GO" id="GO:0016020">
    <property type="term" value="C:membrane"/>
    <property type="evidence" value="ECO:0007669"/>
    <property type="project" value="UniProtKB-SubCell"/>
</dbReference>
<organism evidence="6 7">
    <name type="scientific">Caballeronia hypogeia</name>
    <dbReference type="NCBI Taxonomy" id="1777140"/>
    <lineage>
        <taxon>Bacteria</taxon>
        <taxon>Pseudomonadati</taxon>
        <taxon>Pseudomonadota</taxon>
        <taxon>Betaproteobacteria</taxon>
        <taxon>Burkholderiales</taxon>
        <taxon>Burkholderiaceae</taxon>
        <taxon>Caballeronia</taxon>
    </lineage>
</organism>
<feature type="transmembrane region" description="Helical" evidence="5">
    <location>
        <begin position="21"/>
        <end position="38"/>
    </location>
</feature>
<dbReference type="AlphaFoldDB" id="A0A158CBT4"/>
<comment type="subcellular location">
    <subcellularLocation>
        <location evidence="1">Membrane</location>
    </subcellularLocation>
</comment>
<dbReference type="STRING" id="1777140.AWB79_05025"/>
<evidence type="ECO:0000313" key="6">
    <source>
        <dbReference type="EMBL" id="SAK79376.1"/>
    </source>
</evidence>
<dbReference type="EMBL" id="FCOA02000020">
    <property type="protein sequence ID" value="SAK79376.1"/>
    <property type="molecule type" value="Genomic_DNA"/>
</dbReference>
<comment type="caution">
    <text evidence="6">The sequence shown here is derived from an EMBL/GenBank/DDBJ whole genome shotgun (WGS) entry which is preliminary data.</text>
</comment>
<dbReference type="InterPro" id="IPR007792">
    <property type="entry name" value="T4SS_VirB3/TrbD/AvhB"/>
</dbReference>
<name>A0A158CBT4_9BURK</name>